<evidence type="ECO:0000256" key="6">
    <source>
        <dbReference type="ARBA" id="ARBA00023141"/>
    </source>
</evidence>
<keyword evidence="4 9" id="KW-0808">Transferase</keyword>
<dbReference type="InterPro" id="IPR005940">
    <property type="entry name" value="Anthranilate_Pribosyl_Tfrase"/>
</dbReference>
<keyword evidence="13" id="KW-1185">Reference proteome</keyword>
<reference evidence="12 13" key="1">
    <citation type="submission" date="2015-03" db="EMBL/GenBank/DDBJ databases">
        <authorList>
            <person name="Lepp D."/>
            <person name="Hassan Y.I."/>
            <person name="Li X.-Z."/>
            <person name="Zhou T."/>
        </authorList>
    </citation>
    <scope>NUCLEOTIDE SEQUENCE [LARGE SCALE GENOMIC DNA]</scope>
    <source>
        <strain evidence="12 13">E84</strain>
    </source>
</reference>
<dbReference type="NCBIfam" id="TIGR01245">
    <property type="entry name" value="trpD"/>
    <property type="match status" value="1"/>
</dbReference>
<accession>A0A0F5QGU5</accession>
<dbReference type="SUPFAM" id="SSF47648">
    <property type="entry name" value="Nucleoside phosphorylase/phosphoribosyltransferase N-terminal domain"/>
    <property type="match status" value="1"/>
</dbReference>
<feature type="binding site" evidence="9">
    <location>
        <position position="167"/>
    </location>
    <ligand>
        <name>anthranilate</name>
        <dbReference type="ChEBI" id="CHEBI:16567"/>
        <label>2</label>
    </ligand>
</feature>
<feature type="binding site" evidence="9">
    <location>
        <position position="81"/>
    </location>
    <ligand>
        <name>5-phospho-alpha-D-ribose 1-diphosphate</name>
        <dbReference type="ChEBI" id="CHEBI:58017"/>
    </ligand>
</feature>
<dbReference type="EC" id="2.4.2.18" evidence="9"/>
<feature type="binding site" evidence="9">
    <location>
        <position position="81"/>
    </location>
    <ligand>
        <name>anthranilate</name>
        <dbReference type="ChEBI" id="CHEBI:16567"/>
        <label>1</label>
    </ligand>
</feature>
<keyword evidence="2 9" id="KW-0028">Amino-acid biosynthesis</keyword>
<dbReference type="FunFam" id="3.40.1030.10:FF:000002">
    <property type="entry name" value="Anthranilate phosphoribosyltransferase"/>
    <property type="match status" value="1"/>
</dbReference>
<evidence type="ECO:0000259" key="11">
    <source>
        <dbReference type="Pfam" id="PF02885"/>
    </source>
</evidence>
<comment type="function">
    <text evidence="9">Catalyzes the transfer of the phosphoribosyl group of 5-phosphorylribose-1-pyrophosphate (PRPP) to anthranilate to yield N-(5'-phosphoribosyl)-anthranilate (PRA).</text>
</comment>
<feature type="binding site" evidence="9">
    <location>
        <position position="112"/>
    </location>
    <ligand>
        <name>anthranilate</name>
        <dbReference type="ChEBI" id="CHEBI:16567"/>
        <label>1</label>
    </ligand>
</feature>
<name>A0A0F5QGU5_9HYPH</name>
<feature type="binding site" evidence="9">
    <location>
        <position position="89"/>
    </location>
    <ligand>
        <name>5-phospho-alpha-D-ribose 1-diphosphate</name>
        <dbReference type="ChEBI" id="CHEBI:58017"/>
    </ligand>
</feature>
<evidence type="ECO:0000256" key="4">
    <source>
        <dbReference type="ARBA" id="ARBA00022679"/>
    </source>
</evidence>
<keyword evidence="5 9" id="KW-0822">Tryptophan biosynthesis</keyword>
<dbReference type="InterPro" id="IPR035902">
    <property type="entry name" value="Nuc_phospho_transferase"/>
</dbReference>
<dbReference type="Pfam" id="PF02885">
    <property type="entry name" value="Glycos_trans_3N"/>
    <property type="match status" value="1"/>
</dbReference>
<dbReference type="PANTHER" id="PTHR43285:SF2">
    <property type="entry name" value="ANTHRANILATE PHOSPHORIBOSYLTRANSFERASE"/>
    <property type="match status" value="1"/>
</dbReference>
<evidence type="ECO:0000256" key="8">
    <source>
        <dbReference type="ARBA" id="ARBA00061188"/>
    </source>
</evidence>
<feature type="binding site" evidence="9">
    <location>
        <position position="227"/>
    </location>
    <ligand>
        <name>Mg(2+)</name>
        <dbReference type="ChEBI" id="CHEBI:18420"/>
        <label>2</label>
    </ligand>
</feature>
<feature type="domain" description="Glycosyl transferase family 3" evidence="10">
    <location>
        <begin position="75"/>
        <end position="324"/>
    </location>
</feature>
<organism evidence="12 13">
    <name type="scientific">Devosia epidermidihirudinis</name>
    <dbReference type="NCBI Taxonomy" id="1293439"/>
    <lineage>
        <taxon>Bacteria</taxon>
        <taxon>Pseudomonadati</taxon>
        <taxon>Pseudomonadota</taxon>
        <taxon>Alphaproteobacteria</taxon>
        <taxon>Hyphomicrobiales</taxon>
        <taxon>Devosiaceae</taxon>
        <taxon>Devosia</taxon>
    </lineage>
</organism>
<dbReference type="InterPro" id="IPR000312">
    <property type="entry name" value="Glycosyl_Trfase_fam3"/>
</dbReference>
<comment type="caution">
    <text evidence="9">Lacks conserved residue(s) required for the propagation of feature annotation.</text>
</comment>
<dbReference type="RefSeq" id="WP_046138527.1">
    <property type="nucleotide sequence ID" value="NZ_LANJ01000011.1"/>
</dbReference>
<comment type="catalytic activity">
    <reaction evidence="7 9">
        <text>N-(5-phospho-beta-D-ribosyl)anthranilate + diphosphate = 5-phospho-alpha-D-ribose 1-diphosphate + anthranilate</text>
        <dbReference type="Rhea" id="RHEA:11768"/>
        <dbReference type="ChEBI" id="CHEBI:16567"/>
        <dbReference type="ChEBI" id="CHEBI:18277"/>
        <dbReference type="ChEBI" id="CHEBI:33019"/>
        <dbReference type="ChEBI" id="CHEBI:58017"/>
        <dbReference type="EC" id="2.4.2.18"/>
    </reaction>
</comment>
<dbReference type="EMBL" id="LANJ01000011">
    <property type="protein sequence ID" value="KKC39244.1"/>
    <property type="molecule type" value="Genomic_DNA"/>
</dbReference>
<dbReference type="GO" id="GO:0000287">
    <property type="term" value="F:magnesium ion binding"/>
    <property type="evidence" value="ECO:0007669"/>
    <property type="project" value="UniProtKB-UniRule"/>
</dbReference>
<evidence type="ECO:0000313" key="12">
    <source>
        <dbReference type="EMBL" id="KKC39244.1"/>
    </source>
</evidence>
<dbReference type="PATRIC" id="fig|1293439.3.peg.189"/>
<keyword evidence="9" id="KW-0460">Magnesium</keyword>
<evidence type="ECO:0000256" key="9">
    <source>
        <dbReference type="HAMAP-Rule" id="MF_00211"/>
    </source>
</evidence>
<dbReference type="AlphaFoldDB" id="A0A0F5QGU5"/>
<dbReference type="Gene3D" id="1.20.970.10">
    <property type="entry name" value="Transferase, Pyrimidine Nucleoside Phosphorylase, Chain C"/>
    <property type="match status" value="1"/>
</dbReference>
<comment type="similarity">
    <text evidence="9">Belongs to the anthranilate phosphoribosyltransferase family.</text>
</comment>
<feature type="binding site" evidence="9">
    <location>
        <begin position="109"/>
        <end position="117"/>
    </location>
    <ligand>
        <name>5-phospho-alpha-D-ribose 1-diphosphate</name>
        <dbReference type="ChEBI" id="CHEBI:58017"/>
    </ligand>
</feature>
<feature type="binding site" evidence="9">
    <location>
        <begin position="91"/>
        <end position="94"/>
    </location>
    <ligand>
        <name>5-phospho-alpha-D-ribose 1-diphosphate</name>
        <dbReference type="ChEBI" id="CHEBI:58017"/>
    </ligand>
</feature>
<feature type="binding site" evidence="9">
    <location>
        <position position="121"/>
    </location>
    <ligand>
        <name>5-phospho-alpha-D-ribose 1-diphosphate</name>
        <dbReference type="ChEBI" id="CHEBI:58017"/>
    </ligand>
</feature>
<dbReference type="InterPro" id="IPR036320">
    <property type="entry name" value="Glycosyl_Trfase_fam3_N_dom_sf"/>
</dbReference>
<keyword evidence="9" id="KW-0479">Metal-binding</keyword>
<dbReference type="GO" id="GO:0000162">
    <property type="term" value="P:L-tryptophan biosynthetic process"/>
    <property type="evidence" value="ECO:0007669"/>
    <property type="project" value="UniProtKB-UniRule"/>
</dbReference>
<gene>
    <name evidence="9" type="primary">trpD</name>
    <name evidence="12" type="ORF">WH87_03170</name>
</gene>
<evidence type="ECO:0000256" key="7">
    <source>
        <dbReference type="ARBA" id="ARBA00052328"/>
    </source>
</evidence>
<proteinExistence type="inferred from homology"/>
<evidence type="ECO:0000313" key="13">
    <source>
        <dbReference type="Proteomes" id="UP000033411"/>
    </source>
</evidence>
<dbReference type="UniPathway" id="UPA00035">
    <property type="reaction ID" value="UER00041"/>
</dbReference>
<dbReference type="Proteomes" id="UP000033411">
    <property type="component" value="Unassembled WGS sequence"/>
</dbReference>
<keyword evidence="6 9" id="KW-0057">Aromatic amino acid biosynthesis</keyword>
<evidence type="ECO:0000256" key="2">
    <source>
        <dbReference type="ARBA" id="ARBA00022605"/>
    </source>
</evidence>
<dbReference type="STRING" id="1293439.WH87_03170"/>
<dbReference type="InterPro" id="IPR017459">
    <property type="entry name" value="Glycosyl_Trfase_fam3_N_dom"/>
</dbReference>
<feature type="domain" description="Glycosyl transferase family 3 N-terminal" evidence="11">
    <location>
        <begin position="5"/>
        <end position="66"/>
    </location>
</feature>
<feature type="binding site" evidence="9">
    <location>
        <begin position="84"/>
        <end position="85"/>
    </location>
    <ligand>
        <name>5-phospho-alpha-D-ribose 1-diphosphate</name>
        <dbReference type="ChEBI" id="CHEBI:58017"/>
    </ligand>
</feature>
<feature type="binding site" evidence="9">
    <location>
        <position position="226"/>
    </location>
    <ligand>
        <name>Mg(2+)</name>
        <dbReference type="ChEBI" id="CHEBI:18420"/>
        <label>2</label>
    </ligand>
</feature>
<feature type="binding site" evidence="9">
    <location>
        <position position="227"/>
    </location>
    <ligand>
        <name>Mg(2+)</name>
        <dbReference type="ChEBI" id="CHEBI:18420"/>
        <label>1</label>
    </ligand>
</feature>
<dbReference type="GO" id="GO:0005829">
    <property type="term" value="C:cytosol"/>
    <property type="evidence" value="ECO:0007669"/>
    <property type="project" value="TreeGrafter"/>
</dbReference>
<evidence type="ECO:0000256" key="5">
    <source>
        <dbReference type="ARBA" id="ARBA00022822"/>
    </source>
</evidence>
<comment type="caution">
    <text evidence="12">The sequence shown here is derived from an EMBL/GenBank/DDBJ whole genome shotgun (WGS) entry which is preliminary data.</text>
</comment>
<dbReference type="GO" id="GO:0004048">
    <property type="term" value="F:anthranilate phosphoribosyltransferase activity"/>
    <property type="evidence" value="ECO:0007669"/>
    <property type="project" value="UniProtKB-UniRule"/>
</dbReference>
<feature type="binding site" evidence="9">
    <location>
        <position position="93"/>
    </location>
    <ligand>
        <name>Mg(2+)</name>
        <dbReference type="ChEBI" id="CHEBI:18420"/>
        <label>1</label>
    </ligand>
</feature>
<evidence type="ECO:0000259" key="10">
    <source>
        <dbReference type="Pfam" id="PF00591"/>
    </source>
</evidence>
<comment type="subunit">
    <text evidence="9">Homodimer.</text>
</comment>
<evidence type="ECO:0000256" key="3">
    <source>
        <dbReference type="ARBA" id="ARBA00022676"/>
    </source>
</evidence>
<dbReference type="Pfam" id="PF00591">
    <property type="entry name" value="Glycos_transf_3"/>
    <property type="match status" value="1"/>
</dbReference>
<keyword evidence="3 9" id="KW-0328">Glycosyltransferase</keyword>
<evidence type="ECO:0000256" key="1">
    <source>
        <dbReference type="ARBA" id="ARBA00004907"/>
    </source>
</evidence>
<sequence>MMDLKQALNKIADGKDLTGEEMRSVMRIIMAGDATQAQIGAFLMGMRIKGETVGEIAAAVSILREQMVPVTAPENAIDIVGTGGDGVGSLNISTATALVVAAAGVPVAKHGNKALSSRSGSSQALEALGVKLDLTPDEIGHTIAEAGIGFMFAPSHHPAMRHVGPARAEMGVRTLFNLLGPQSNPAGVRRYLLGVYSEQWVEPVAAALLANRAIKAWVVHSSEGLDELSTSGPNFVAQIAGGDLRSFELHPEKIGLKLTDPKDLLGGEPAENAAAINALFDGAPGAYRDTVLLNAGAALLVADKVATIEDGIAMAADAIDSGKAKDTLARLVAVSNGRDA</sequence>
<comment type="pathway">
    <text evidence="1 9">Amino-acid biosynthesis; L-tryptophan biosynthesis; L-tryptophan from chorismate: step 2/5.</text>
</comment>
<comment type="similarity">
    <text evidence="8">In the C-terminal section; belongs to the anthranilate phosphoribosyltransferase family.</text>
</comment>
<comment type="cofactor">
    <cofactor evidence="9">
        <name>Mg(2+)</name>
        <dbReference type="ChEBI" id="CHEBI:18420"/>
    </cofactor>
    <text evidence="9">Binds 2 magnesium ions per monomer.</text>
</comment>
<dbReference type="SUPFAM" id="SSF52418">
    <property type="entry name" value="Nucleoside phosphorylase/phosphoribosyltransferase catalytic domain"/>
    <property type="match status" value="1"/>
</dbReference>
<dbReference type="Gene3D" id="3.40.1030.10">
    <property type="entry name" value="Nucleoside phosphorylase/phosphoribosyltransferase catalytic domain"/>
    <property type="match status" value="1"/>
</dbReference>
<protein>
    <recommendedName>
        <fullName evidence="9">Anthranilate phosphoribosyltransferase</fullName>
        <ecNumber evidence="9">2.4.2.18</ecNumber>
    </recommendedName>
</protein>
<dbReference type="PANTHER" id="PTHR43285">
    <property type="entry name" value="ANTHRANILATE PHOSPHORIBOSYLTRANSFERASE"/>
    <property type="match status" value="1"/>
</dbReference>
<dbReference type="HAMAP" id="MF_00211">
    <property type="entry name" value="TrpD"/>
    <property type="match status" value="1"/>
</dbReference>